<reference evidence="1" key="1">
    <citation type="submission" date="2013-08" db="EMBL/GenBank/DDBJ databases">
        <authorList>
            <person name="Mendez C."/>
            <person name="Richter M."/>
            <person name="Ferrer M."/>
            <person name="Sanchez J."/>
        </authorList>
    </citation>
    <scope>NUCLEOTIDE SEQUENCE</scope>
</reference>
<evidence type="ECO:0008006" key="2">
    <source>
        <dbReference type="Google" id="ProtNLM"/>
    </source>
</evidence>
<organism evidence="1">
    <name type="scientific">mine drainage metagenome</name>
    <dbReference type="NCBI Taxonomy" id="410659"/>
    <lineage>
        <taxon>unclassified sequences</taxon>
        <taxon>metagenomes</taxon>
        <taxon>ecological metagenomes</taxon>
    </lineage>
</organism>
<dbReference type="EMBL" id="AUZZ01011009">
    <property type="protein sequence ID" value="EQD27731.1"/>
    <property type="molecule type" value="Genomic_DNA"/>
</dbReference>
<evidence type="ECO:0000313" key="1">
    <source>
        <dbReference type="EMBL" id="EQD27731.1"/>
    </source>
</evidence>
<proteinExistence type="predicted"/>
<feature type="non-terminal residue" evidence="1">
    <location>
        <position position="1"/>
    </location>
</feature>
<gene>
    <name evidence="1" type="ORF">B2A_15129</name>
</gene>
<reference evidence="1" key="2">
    <citation type="journal article" date="2014" name="ISME J.">
        <title>Microbial stratification in low pH oxic and suboxic macroscopic growths along an acid mine drainage.</title>
        <authorList>
            <person name="Mendez-Garcia C."/>
            <person name="Mesa V."/>
            <person name="Sprenger R.R."/>
            <person name="Richter M."/>
            <person name="Diez M.S."/>
            <person name="Solano J."/>
            <person name="Bargiela R."/>
            <person name="Golyshina O.V."/>
            <person name="Manteca A."/>
            <person name="Ramos J.L."/>
            <person name="Gallego J.R."/>
            <person name="Llorente I."/>
            <person name="Martins Dos Santos V.A."/>
            <person name="Jensen O.N."/>
            <person name="Pelaez A.I."/>
            <person name="Sanchez J."/>
            <person name="Ferrer M."/>
        </authorList>
    </citation>
    <scope>NUCLEOTIDE SEQUENCE</scope>
</reference>
<protein>
    <recommendedName>
        <fullName evidence="2">PKD domain-containing protein</fullName>
    </recommendedName>
</protein>
<accession>T0XY82</accession>
<name>T0XY82_9ZZZZ</name>
<sequence length="117" mass="11739">TLSATTTGGVGPLAYSYLGLPDGCNSVDSPTVDCLGTPPGTYSATVVITDALGVSVRASTTWVVAPPLRVSIQASPPPYVLGQPVTFTATLAGGTSPYSVAWNGYPGSLNQSGYNAT</sequence>
<comment type="caution">
    <text evidence="1">The sequence shown here is derived from an EMBL/GenBank/DDBJ whole genome shotgun (WGS) entry which is preliminary data.</text>
</comment>
<dbReference type="SUPFAM" id="SSF49299">
    <property type="entry name" value="PKD domain"/>
    <property type="match status" value="1"/>
</dbReference>
<feature type="non-terminal residue" evidence="1">
    <location>
        <position position="117"/>
    </location>
</feature>
<dbReference type="InterPro" id="IPR035986">
    <property type="entry name" value="PKD_dom_sf"/>
</dbReference>
<dbReference type="AlphaFoldDB" id="T0XY82"/>